<dbReference type="EMBL" id="FO082820">
    <property type="protein sequence ID" value="CCF19372.1"/>
    <property type="molecule type" value="Genomic_DNA"/>
</dbReference>
<accession>L0NGE2</accession>
<dbReference type="Proteomes" id="UP000010792">
    <property type="component" value="Chromosome"/>
</dbReference>
<protein>
    <submittedName>
        <fullName evidence="2">Uncharacterized protein</fullName>
    </submittedName>
</protein>
<gene>
    <name evidence="2" type="ORF">NT26_1648</name>
</gene>
<dbReference type="AlphaFoldDB" id="L0NGE2"/>
<evidence type="ECO:0000313" key="3">
    <source>
        <dbReference type="Proteomes" id="UP000010792"/>
    </source>
</evidence>
<dbReference type="KEGG" id="rht:NT26_1648"/>
<evidence type="ECO:0000313" key="2">
    <source>
        <dbReference type="EMBL" id="CCF19372.1"/>
    </source>
</evidence>
<keyword evidence="3" id="KW-1185">Reference proteome</keyword>
<sequence length="122" mass="12891">MDVYVSCAADAVLLDACDKHRNDEKATPEGDHSPRTPMVKVHVVPSPPAPATPRQDTPDVSAAGRGIMGTGMEEGNEILFRGGGRTGQNLHVGMQGQPDPRVGYEEAVKELLSGGGTTKENR</sequence>
<evidence type="ECO:0000256" key="1">
    <source>
        <dbReference type="SAM" id="MobiDB-lite"/>
    </source>
</evidence>
<feature type="region of interest" description="Disordered" evidence="1">
    <location>
        <begin position="18"/>
        <end position="100"/>
    </location>
</feature>
<reference evidence="2 3" key="1">
    <citation type="journal article" date="2013" name="Genome Biol. Evol.">
        <title>Life in an arsenic-containing gold mine: genome and physiology of the autotrophic arsenite-oxidizing bacterium rhizobium sp. NT-26.</title>
        <authorList>
            <person name="Andres J."/>
            <person name="Arsene-Ploetze F."/>
            <person name="Barbe V."/>
            <person name="Brochier-Armanet C."/>
            <person name="Cleiss-Arnold J."/>
            <person name="Coppee J.Y."/>
            <person name="Dillies M.A."/>
            <person name="Geist"/>
            <person name="L"/>
            <person name="Joublin A."/>
            <person name="Koechler S."/>
            <person name="Lassalle F."/>
            <person name="Marchal M."/>
            <person name="Medigue C."/>
            <person name="Muller D."/>
            <person name="Nesme X."/>
            <person name="Plewniak F."/>
            <person name="Proux C."/>
            <person name="Ramirez-Bahena M.H."/>
            <person name="Schenowitz C."/>
            <person name="Sismeiro O."/>
            <person name="Vallenet D."/>
            <person name="Santini J.M."/>
            <person name="Bertin P.N."/>
        </authorList>
    </citation>
    <scope>NUCLEOTIDE SEQUENCE [LARGE SCALE GENOMIC DNA]</scope>
    <source>
        <strain evidence="2 3">NT-26</strain>
    </source>
</reference>
<name>L0NGE2_9HYPH</name>
<proteinExistence type="predicted"/>
<feature type="compositionally biased region" description="Basic and acidic residues" evidence="1">
    <location>
        <begin position="18"/>
        <end position="34"/>
    </location>
</feature>
<organism evidence="2 3">
    <name type="scientific">Pseudorhizobium banfieldiae</name>
    <dbReference type="NCBI Taxonomy" id="1125847"/>
    <lineage>
        <taxon>Bacteria</taxon>
        <taxon>Pseudomonadati</taxon>
        <taxon>Pseudomonadota</taxon>
        <taxon>Alphaproteobacteria</taxon>
        <taxon>Hyphomicrobiales</taxon>
        <taxon>Rhizobiaceae</taxon>
        <taxon>Rhizobium/Agrobacterium group</taxon>
        <taxon>Pseudorhizobium</taxon>
    </lineage>
</organism>